<feature type="transmembrane region" description="Helical" evidence="7">
    <location>
        <begin position="346"/>
        <end position="369"/>
    </location>
</feature>
<dbReference type="GO" id="GO:0022857">
    <property type="term" value="F:transmembrane transporter activity"/>
    <property type="evidence" value="ECO:0007669"/>
    <property type="project" value="InterPro"/>
</dbReference>
<protein>
    <submittedName>
        <fullName evidence="9">Di-/tripeptide transporter</fullName>
    </submittedName>
</protein>
<comment type="subcellular location">
    <subcellularLocation>
        <location evidence="1">Cell membrane</location>
        <topology evidence="1">Multi-pass membrane protein</topology>
    </subcellularLocation>
</comment>
<keyword evidence="4 7" id="KW-0812">Transmembrane</keyword>
<dbReference type="InterPro" id="IPR011701">
    <property type="entry name" value="MFS"/>
</dbReference>
<dbReference type="EMBL" id="CP012333">
    <property type="protein sequence ID" value="AKU95203.1"/>
    <property type="molecule type" value="Genomic_DNA"/>
</dbReference>
<dbReference type="InterPro" id="IPR020846">
    <property type="entry name" value="MFS_dom"/>
</dbReference>
<dbReference type="PANTHER" id="PTHR23517">
    <property type="entry name" value="RESISTANCE PROTEIN MDTM, PUTATIVE-RELATED-RELATED"/>
    <property type="match status" value="1"/>
</dbReference>
<evidence type="ECO:0000259" key="8">
    <source>
        <dbReference type="PROSITE" id="PS50850"/>
    </source>
</evidence>
<sequence>MEMWERLAYFGVRVVMPIYIMQADEPGGLHFTKDDKGSIYFWWAIVASGIPMISGGFADRYGYKKLIAVSATINIAAYVMMANMRSYWGFFASVMLLALGTALFKPGLQGTLAQSMSKKNSSVGWGLFYWLVNVGGAIGPPLAGFMHSHGWPAVFYGSAAITTLNYAMLFTYPGVESGADQSKGIWTVVKGTVVNIFDAKLLAVIAIFSGFWMMLYQLWDFMPNFYADWIDSSGFVKLVGFLPEAWLQKTARGVQLKQENALNLNALLIVLFVVPMSFLVARMRVLSAITLGILIATIGTMVYGTLPSIYMVFFGILLFSLGEMLTGPKKTEYFALIAPKGKKALYLGYVNIPVAIGAAAGAKVVAALYGEKATLALRYLAEKTDHHGAGNWDGNADHLAAFVGVQRTSAVETLCNVLGQSPNAVNQLLWDTYKPYQIWYVFGAAGLCSLIGMLVFSRMSRKWQDLDV</sequence>
<proteinExistence type="predicted"/>
<dbReference type="PROSITE" id="PS50850">
    <property type="entry name" value="MFS"/>
    <property type="match status" value="1"/>
</dbReference>
<dbReference type="STRING" id="1391654.AKJ09_01867"/>
<dbReference type="InterPro" id="IPR036259">
    <property type="entry name" value="MFS_trans_sf"/>
</dbReference>
<keyword evidence="3" id="KW-1003">Cell membrane</keyword>
<dbReference type="SUPFAM" id="SSF103473">
    <property type="entry name" value="MFS general substrate transporter"/>
    <property type="match status" value="1"/>
</dbReference>
<dbReference type="Gene3D" id="1.20.1250.20">
    <property type="entry name" value="MFS general substrate transporter like domains"/>
    <property type="match status" value="2"/>
</dbReference>
<dbReference type="Pfam" id="PF07690">
    <property type="entry name" value="MFS_1"/>
    <property type="match status" value="1"/>
</dbReference>
<evidence type="ECO:0000313" key="10">
    <source>
        <dbReference type="Proteomes" id="UP000064967"/>
    </source>
</evidence>
<evidence type="ECO:0000256" key="1">
    <source>
        <dbReference type="ARBA" id="ARBA00004651"/>
    </source>
</evidence>
<accession>A0A0K1PNW4</accession>
<dbReference type="AlphaFoldDB" id="A0A0K1PNW4"/>
<feature type="transmembrane region" description="Helical" evidence="7">
    <location>
        <begin position="438"/>
        <end position="456"/>
    </location>
</feature>
<dbReference type="PANTHER" id="PTHR23517:SF2">
    <property type="entry name" value="MULTIDRUG RESISTANCE PROTEIN MDTH"/>
    <property type="match status" value="1"/>
</dbReference>
<evidence type="ECO:0000256" key="7">
    <source>
        <dbReference type="SAM" id="Phobius"/>
    </source>
</evidence>
<dbReference type="Proteomes" id="UP000064967">
    <property type="component" value="Chromosome"/>
</dbReference>
<dbReference type="InterPro" id="IPR050171">
    <property type="entry name" value="MFS_Transporters"/>
</dbReference>
<name>A0A0K1PNW4_9BACT</name>
<keyword evidence="2" id="KW-0813">Transport</keyword>
<keyword evidence="5 7" id="KW-1133">Transmembrane helix</keyword>
<keyword evidence="10" id="KW-1185">Reference proteome</keyword>
<feature type="domain" description="Major facilitator superfamily (MFS) profile" evidence="8">
    <location>
        <begin position="1"/>
        <end position="461"/>
    </location>
</feature>
<feature type="transmembrane region" description="Helical" evidence="7">
    <location>
        <begin position="153"/>
        <end position="175"/>
    </location>
</feature>
<feature type="transmembrane region" description="Helical" evidence="7">
    <location>
        <begin position="39"/>
        <end position="58"/>
    </location>
</feature>
<evidence type="ECO:0000256" key="5">
    <source>
        <dbReference type="ARBA" id="ARBA00022989"/>
    </source>
</evidence>
<evidence type="ECO:0000256" key="6">
    <source>
        <dbReference type="ARBA" id="ARBA00023136"/>
    </source>
</evidence>
<feature type="transmembrane region" description="Helical" evidence="7">
    <location>
        <begin position="125"/>
        <end position="147"/>
    </location>
</feature>
<evidence type="ECO:0000256" key="2">
    <source>
        <dbReference type="ARBA" id="ARBA00022448"/>
    </source>
</evidence>
<evidence type="ECO:0000256" key="3">
    <source>
        <dbReference type="ARBA" id="ARBA00022475"/>
    </source>
</evidence>
<organism evidence="9 10">
    <name type="scientific">Labilithrix luteola</name>
    <dbReference type="NCBI Taxonomy" id="1391654"/>
    <lineage>
        <taxon>Bacteria</taxon>
        <taxon>Pseudomonadati</taxon>
        <taxon>Myxococcota</taxon>
        <taxon>Polyangia</taxon>
        <taxon>Polyangiales</taxon>
        <taxon>Labilitrichaceae</taxon>
        <taxon>Labilithrix</taxon>
    </lineage>
</organism>
<evidence type="ECO:0000256" key="4">
    <source>
        <dbReference type="ARBA" id="ARBA00022692"/>
    </source>
</evidence>
<feature type="transmembrane region" description="Helical" evidence="7">
    <location>
        <begin position="262"/>
        <end position="280"/>
    </location>
</feature>
<dbReference type="KEGG" id="llu:AKJ09_01867"/>
<feature type="transmembrane region" description="Helical" evidence="7">
    <location>
        <begin position="196"/>
        <end position="219"/>
    </location>
</feature>
<feature type="transmembrane region" description="Helical" evidence="7">
    <location>
        <begin position="309"/>
        <end position="326"/>
    </location>
</feature>
<feature type="transmembrane region" description="Helical" evidence="7">
    <location>
        <begin position="285"/>
        <end position="303"/>
    </location>
</feature>
<dbReference type="GO" id="GO:0005886">
    <property type="term" value="C:plasma membrane"/>
    <property type="evidence" value="ECO:0007669"/>
    <property type="project" value="UniProtKB-SubCell"/>
</dbReference>
<evidence type="ECO:0000313" key="9">
    <source>
        <dbReference type="EMBL" id="AKU95203.1"/>
    </source>
</evidence>
<keyword evidence="6 7" id="KW-0472">Membrane</keyword>
<reference evidence="9 10" key="1">
    <citation type="submission" date="2015-08" db="EMBL/GenBank/DDBJ databases">
        <authorList>
            <person name="Babu N.S."/>
            <person name="Beckwith C.J."/>
            <person name="Beseler K.G."/>
            <person name="Brison A."/>
            <person name="Carone J.V."/>
            <person name="Caskin T.P."/>
            <person name="Diamond M."/>
            <person name="Durham M.E."/>
            <person name="Foxe J.M."/>
            <person name="Go M."/>
            <person name="Henderson B.A."/>
            <person name="Jones I.B."/>
            <person name="McGettigan J.A."/>
            <person name="Micheletti S.J."/>
            <person name="Nasrallah M.E."/>
            <person name="Ortiz D."/>
            <person name="Piller C.R."/>
            <person name="Privatt S.R."/>
            <person name="Schneider S.L."/>
            <person name="Sharp S."/>
            <person name="Smith T.C."/>
            <person name="Stanton J.D."/>
            <person name="Ullery H.E."/>
            <person name="Wilson R.J."/>
            <person name="Serrano M.G."/>
            <person name="Buck G."/>
            <person name="Lee V."/>
            <person name="Wang Y."/>
            <person name="Carvalho R."/>
            <person name="Voegtly L."/>
            <person name="Shi R."/>
            <person name="Duckworth R."/>
            <person name="Johnson A."/>
            <person name="Loviza R."/>
            <person name="Walstead R."/>
            <person name="Shah Z."/>
            <person name="Kiflezghi M."/>
            <person name="Wade K."/>
            <person name="Ball S.L."/>
            <person name="Bradley K.W."/>
            <person name="Asai D.J."/>
            <person name="Bowman C.A."/>
            <person name="Russell D.A."/>
            <person name="Pope W.H."/>
            <person name="Jacobs-Sera D."/>
            <person name="Hendrix R.W."/>
            <person name="Hatfull G.F."/>
        </authorList>
    </citation>
    <scope>NUCLEOTIDE SEQUENCE [LARGE SCALE GENOMIC DNA]</scope>
    <source>
        <strain evidence="9 10">DSM 27648</strain>
    </source>
</reference>
<feature type="transmembrane region" description="Helical" evidence="7">
    <location>
        <begin position="65"/>
        <end position="81"/>
    </location>
</feature>
<feature type="transmembrane region" description="Helical" evidence="7">
    <location>
        <begin position="87"/>
        <end position="104"/>
    </location>
</feature>
<gene>
    <name evidence="9" type="ORF">AKJ09_01867</name>
</gene>